<dbReference type="AlphaFoldDB" id="A0A085M765"/>
<dbReference type="Gene3D" id="1.10.1450.10">
    <property type="entry name" value="Tetraspanin"/>
    <property type="match status" value="1"/>
</dbReference>
<comment type="subcellular location">
    <subcellularLocation>
        <location evidence="1">Membrane</location>
        <topology evidence="1">Multi-pass membrane protein</topology>
    </subcellularLocation>
</comment>
<dbReference type="Proteomes" id="UP000030764">
    <property type="component" value="Unassembled WGS sequence"/>
</dbReference>
<sequence length="372" mass="42056">MGRGKWVEQAESKSPQQMSQRRMDNEIQSTAVGQSTFATQMDTTTVFGDPLPATTRFLQYISVTLLLAICHLGMISSMQYARLSNTLQQVTDKTTQFIHEENRTLADTVDLIKTPLPLLISLGYIQSVVCLLGIWGIATVQTRCVKYYAVLSITFLIAVAPPFLIASFATWARLGDEVEMLYKTYIGHFYGTIYKQVHFENMVDTLQSSYSCCGYDMQPNLGAYYHVIYYSENTNWGIVQGAKAKWDQEAVIPLTPESCCHTKEAGCSSDLYKNRFDGSSDNVKKWNQTIYVKGCKGNIVNGFSYMAFRMELLCSLVLQAISVLAAMAIVRSIRGIRRSSVDWDIRLARRTCYFLTVYFVVFCFLGHLIAYK</sequence>
<keyword evidence="4 6" id="KW-0472">Membrane</keyword>
<keyword evidence="2 6" id="KW-0812">Transmembrane</keyword>
<feature type="transmembrane region" description="Helical" evidence="6">
    <location>
        <begin position="147"/>
        <end position="172"/>
    </location>
</feature>
<keyword evidence="3 6" id="KW-1133">Transmembrane helix</keyword>
<feature type="transmembrane region" description="Helical" evidence="6">
    <location>
        <begin position="351"/>
        <end position="371"/>
    </location>
</feature>
<name>A0A085M765_9BILA</name>
<evidence type="ECO:0000256" key="6">
    <source>
        <dbReference type="SAM" id="Phobius"/>
    </source>
</evidence>
<protein>
    <recommendedName>
        <fullName evidence="9">Tetraspanin family protein</fullName>
    </recommendedName>
</protein>
<accession>A0A085M765</accession>
<feature type="compositionally biased region" description="Polar residues" evidence="5">
    <location>
        <begin position="12"/>
        <end position="25"/>
    </location>
</feature>
<dbReference type="EMBL" id="KL363220">
    <property type="protein sequence ID" value="KFD53061.1"/>
    <property type="molecule type" value="Genomic_DNA"/>
</dbReference>
<proteinExistence type="predicted"/>
<feature type="transmembrane region" description="Helical" evidence="6">
    <location>
        <begin position="310"/>
        <end position="330"/>
    </location>
</feature>
<feature type="compositionally biased region" description="Basic and acidic residues" evidence="5">
    <location>
        <begin position="1"/>
        <end position="11"/>
    </location>
</feature>
<reference evidence="7 8" key="1">
    <citation type="journal article" date="2014" name="Nat. Genet.">
        <title>Genome and transcriptome of the porcine whipworm Trichuris suis.</title>
        <authorList>
            <person name="Jex A.R."/>
            <person name="Nejsum P."/>
            <person name="Schwarz E.M."/>
            <person name="Hu L."/>
            <person name="Young N.D."/>
            <person name="Hall R.S."/>
            <person name="Korhonen P.K."/>
            <person name="Liao S."/>
            <person name="Thamsborg S."/>
            <person name="Xia J."/>
            <person name="Xu P."/>
            <person name="Wang S."/>
            <person name="Scheerlinck J.P."/>
            <person name="Hofmann A."/>
            <person name="Sternberg P.W."/>
            <person name="Wang J."/>
            <person name="Gasser R.B."/>
        </authorList>
    </citation>
    <scope>NUCLEOTIDE SEQUENCE [LARGE SCALE GENOMIC DNA]</scope>
    <source>
        <strain evidence="7">DCEP-RM93M</strain>
    </source>
</reference>
<keyword evidence="8" id="KW-1185">Reference proteome</keyword>
<dbReference type="Pfam" id="PF00335">
    <property type="entry name" value="Tetraspanin"/>
    <property type="match status" value="1"/>
</dbReference>
<evidence type="ECO:0008006" key="9">
    <source>
        <dbReference type="Google" id="ProtNLM"/>
    </source>
</evidence>
<evidence type="ECO:0000313" key="8">
    <source>
        <dbReference type="Proteomes" id="UP000030764"/>
    </source>
</evidence>
<evidence type="ECO:0000256" key="3">
    <source>
        <dbReference type="ARBA" id="ARBA00022989"/>
    </source>
</evidence>
<dbReference type="GO" id="GO:0016020">
    <property type="term" value="C:membrane"/>
    <property type="evidence" value="ECO:0007669"/>
    <property type="project" value="UniProtKB-SubCell"/>
</dbReference>
<evidence type="ECO:0000313" key="7">
    <source>
        <dbReference type="EMBL" id="KFD53061.1"/>
    </source>
</evidence>
<evidence type="ECO:0000256" key="2">
    <source>
        <dbReference type="ARBA" id="ARBA00022692"/>
    </source>
</evidence>
<dbReference type="InterPro" id="IPR008952">
    <property type="entry name" value="Tetraspanin_EC2_sf"/>
</dbReference>
<dbReference type="InterPro" id="IPR018499">
    <property type="entry name" value="Tetraspanin/Peripherin"/>
</dbReference>
<organism evidence="7 8">
    <name type="scientific">Trichuris suis</name>
    <name type="common">pig whipworm</name>
    <dbReference type="NCBI Taxonomy" id="68888"/>
    <lineage>
        <taxon>Eukaryota</taxon>
        <taxon>Metazoa</taxon>
        <taxon>Ecdysozoa</taxon>
        <taxon>Nematoda</taxon>
        <taxon>Enoplea</taxon>
        <taxon>Dorylaimia</taxon>
        <taxon>Trichinellida</taxon>
        <taxon>Trichuridae</taxon>
        <taxon>Trichuris</taxon>
    </lineage>
</organism>
<gene>
    <name evidence="7" type="ORF">M513_05975</name>
</gene>
<evidence type="ECO:0000256" key="1">
    <source>
        <dbReference type="ARBA" id="ARBA00004141"/>
    </source>
</evidence>
<feature type="region of interest" description="Disordered" evidence="5">
    <location>
        <begin position="1"/>
        <end position="25"/>
    </location>
</feature>
<evidence type="ECO:0000256" key="4">
    <source>
        <dbReference type="ARBA" id="ARBA00023136"/>
    </source>
</evidence>
<feature type="transmembrane region" description="Helical" evidence="6">
    <location>
        <begin position="118"/>
        <end position="140"/>
    </location>
</feature>
<feature type="transmembrane region" description="Helical" evidence="6">
    <location>
        <begin position="57"/>
        <end position="75"/>
    </location>
</feature>
<evidence type="ECO:0000256" key="5">
    <source>
        <dbReference type="SAM" id="MobiDB-lite"/>
    </source>
</evidence>